<dbReference type="PANTHER" id="PTHR28262">
    <property type="entry name" value="DASH COMPLEX SUBUNIT SPC19"/>
    <property type="match status" value="1"/>
</dbReference>
<dbReference type="EMBL" id="BFAD01000002">
    <property type="protein sequence ID" value="GBE79794.1"/>
    <property type="molecule type" value="Genomic_DNA"/>
</dbReference>
<evidence type="ECO:0000256" key="8">
    <source>
        <dbReference type="ARBA" id="ARBA00022838"/>
    </source>
</evidence>
<comment type="subcellular location">
    <subcellularLocation>
        <location evidence="3">Chromosome</location>
        <location evidence="3">Centromere</location>
        <location evidence="3">Kinetochore</location>
    </subcellularLocation>
    <subcellularLocation>
        <location evidence="2">Cytoplasm</location>
        <location evidence="2">Cytoskeleton</location>
        <location evidence="2">Spindle</location>
    </subcellularLocation>
    <subcellularLocation>
        <location evidence="1">Nucleus</location>
    </subcellularLocation>
</comment>
<name>A0A401GC96_9APHY</name>
<feature type="coiled-coil region" evidence="13">
    <location>
        <begin position="111"/>
        <end position="145"/>
    </location>
</feature>
<dbReference type="STRING" id="139825.A0A401GC96"/>
<dbReference type="Pfam" id="PF08287">
    <property type="entry name" value="DASH_Spc19"/>
    <property type="match status" value="1"/>
</dbReference>
<dbReference type="GO" id="GO:0008608">
    <property type="term" value="P:attachment of spindle microtubules to kinetochore"/>
    <property type="evidence" value="ECO:0007669"/>
    <property type="project" value="InterPro"/>
</dbReference>
<dbReference type="GeneID" id="38776711"/>
<evidence type="ECO:0000256" key="12">
    <source>
        <dbReference type="ARBA" id="ARBA00032583"/>
    </source>
</evidence>
<comment type="caution">
    <text evidence="15">The sequence shown here is derived from an EMBL/GenBank/DDBJ whole genome shotgun (WGS) entry which is preliminary data.</text>
</comment>
<dbReference type="InterPro" id="IPR013251">
    <property type="entry name" value="DASH_Spc19"/>
</dbReference>
<gene>
    <name evidence="15" type="ORF">SCP_0209950</name>
</gene>
<accession>A0A401GC96</accession>
<keyword evidence="8" id="KW-0995">Kinetochore</keyword>
<evidence type="ECO:0000256" key="2">
    <source>
        <dbReference type="ARBA" id="ARBA00004186"/>
    </source>
</evidence>
<proteinExistence type="inferred from homology"/>
<evidence type="ECO:0000256" key="14">
    <source>
        <dbReference type="SAM" id="MobiDB-lite"/>
    </source>
</evidence>
<evidence type="ECO:0000256" key="5">
    <source>
        <dbReference type="ARBA" id="ARBA00016329"/>
    </source>
</evidence>
<feature type="region of interest" description="Disordered" evidence="14">
    <location>
        <begin position="81"/>
        <end position="101"/>
    </location>
</feature>
<dbReference type="OrthoDB" id="3361333at2759"/>
<keyword evidence="7" id="KW-0963">Cytoplasm</keyword>
<evidence type="ECO:0000256" key="11">
    <source>
        <dbReference type="ARBA" id="ARBA00023328"/>
    </source>
</evidence>
<evidence type="ECO:0000256" key="10">
    <source>
        <dbReference type="ARBA" id="ARBA00023242"/>
    </source>
</evidence>
<evidence type="ECO:0000256" key="1">
    <source>
        <dbReference type="ARBA" id="ARBA00004123"/>
    </source>
</evidence>
<sequence>MEDCCEEAHDAQEIIRQGTYDLPRITRVLENERVFLLIDEATVRRYKADLTDEIEPQINELLSRAEKGLQILLKRESTLRTRVETTHSRPSSRAAVNTNKTGMSKLEIRKLQMLVRQRERVEEELASLQAEIDELELAAMKTKKK</sequence>
<dbReference type="GO" id="GO:0042729">
    <property type="term" value="C:DASH complex"/>
    <property type="evidence" value="ECO:0007669"/>
    <property type="project" value="InterPro"/>
</dbReference>
<keyword evidence="10" id="KW-0539">Nucleus</keyword>
<keyword evidence="9" id="KW-0206">Cytoskeleton</keyword>
<evidence type="ECO:0000256" key="9">
    <source>
        <dbReference type="ARBA" id="ARBA00023212"/>
    </source>
</evidence>
<feature type="compositionally biased region" description="Polar residues" evidence="14">
    <location>
        <begin position="88"/>
        <end position="101"/>
    </location>
</feature>
<keyword evidence="16" id="KW-1185">Reference proteome</keyword>
<keyword evidence="6" id="KW-0158">Chromosome</keyword>
<keyword evidence="13" id="KW-0175">Coiled coil</keyword>
<dbReference type="AlphaFoldDB" id="A0A401GC96"/>
<evidence type="ECO:0000256" key="4">
    <source>
        <dbReference type="ARBA" id="ARBA00008952"/>
    </source>
</evidence>
<dbReference type="PANTHER" id="PTHR28262:SF1">
    <property type="entry name" value="DASH COMPLEX SUBUNIT SPC19"/>
    <property type="match status" value="1"/>
</dbReference>
<dbReference type="Proteomes" id="UP000287166">
    <property type="component" value="Unassembled WGS sequence"/>
</dbReference>
<evidence type="ECO:0000256" key="3">
    <source>
        <dbReference type="ARBA" id="ARBA00004629"/>
    </source>
</evidence>
<comment type="similarity">
    <text evidence="4">Belongs to the DASH complex SPC19 family.</text>
</comment>
<dbReference type="RefSeq" id="XP_027610707.1">
    <property type="nucleotide sequence ID" value="XM_027754906.1"/>
</dbReference>
<evidence type="ECO:0000256" key="6">
    <source>
        <dbReference type="ARBA" id="ARBA00022454"/>
    </source>
</evidence>
<evidence type="ECO:0000313" key="15">
    <source>
        <dbReference type="EMBL" id="GBE79794.1"/>
    </source>
</evidence>
<dbReference type="InParanoid" id="A0A401GC96"/>
<protein>
    <recommendedName>
        <fullName evidence="5">DASH complex subunit SPC19</fullName>
    </recommendedName>
    <alternativeName>
        <fullName evidence="12">Outer kinetochore protein SPC19</fullName>
    </alternativeName>
</protein>
<keyword evidence="11" id="KW-0137">Centromere</keyword>
<evidence type="ECO:0000256" key="7">
    <source>
        <dbReference type="ARBA" id="ARBA00022490"/>
    </source>
</evidence>
<organism evidence="15 16">
    <name type="scientific">Sparassis crispa</name>
    <dbReference type="NCBI Taxonomy" id="139825"/>
    <lineage>
        <taxon>Eukaryota</taxon>
        <taxon>Fungi</taxon>
        <taxon>Dikarya</taxon>
        <taxon>Basidiomycota</taxon>
        <taxon>Agaricomycotina</taxon>
        <taxon>Agaricomycetes</taxon>
        <taxon>Polyporales</taxon>
        <taxon>Sparassidaceae</taxon>
        <taxon>Sparassis</taxon>
    </lineage>
</organism>
<dbReference type="GO" id="GO:0005876">
    <property type="term" value="C:spindle microtubule"/>
    <property type="evidence" value="ECO:0007669"/>
    <property type="project" value="InterPro"/>
</dbReference>
<evidence type="ECO:0000256" key="13">
    <source>
        <dbReference type="SAM" id="Coils"/>
    </source>
</evidence>
<reference evidence="15 16" key="1">
    <citation type="journal article" date="2018" name="Sci. Rep.">
        <title>Genome sequence of the cauliflower mushroom Sparassis crispa (Hanabiratake) and its association with beneficial usage.</title>
        <authorList>
            <person name="Kiyama R."/>
            <person name="Furutani Y."/>
            <person name="Kawaguchi K."/>
            <person name="Nakanishi T."/>
        </authorList>
    </citation>
    <scope>NUCLEOTIDE SEQUENCE [LARGE SCALE GENOMIC DNA]</scope>
</reference>
<evidence type="ECO:0000313" key="16">
    <source>
        <dbReference type="Proteomes" id="UP000287166"/>
    </source>
</evidence>